<evidence type="ECO:0000313" key="3">
    <source>
        <dbReference type="EMBL" id="TXJ12627.1"/>
    </source>
</evidence>
<dbReference type="RefSeq" id="WP_147757884.1">
    <property type="nucleotide sequence ID" value="NZ_SAXT01000003.1"/>
</dbReference>
<dbReference type="InterPro" id="IPR052336">
    <property type="entry name" value="MlaD_Phospholipid_Transporter"/>
</dbReference>
<proteinExistence type="predicted"/>
<dbReference type="PANTHER" id="PTHR33371">
    <property type="entry name" value="INTERMEMBRANE PHOSPHOLIPID TRANSPORT SYSTEM BINDING PROTEIN MLAD-RELATED"/>
    <property type="match status" value="1"/>
</dbReference>
<feature type="transmembrane region" description="Helical" evidence="1">
    <location>
        <begin position="7"/>
        <end position="26"/>
    </location>
</feature>
<evidence type="ECO:0000313" key="4">
    <source>
        <dbReference type="Proteomes" id="UP000325116"/>
    </source>
</evidence>
<dbReference type="Proteomes" id="UP000325116">
    <property type="component" value="Unassembled WGS sequence"/>
</dbReference>
<gene>
    <name evidence="3" type="ORF">EPJ80_03210</name>
</gene>
<comment type="caution">
    <text evidence="3">The sequence shown here is derived from an EMBL/GenBank/DDBJ whole genome shotgun (WGS) entry which is preliminary data.</text>
</comment>
<dbReference type="PANTHER" id="PTHR33371:SF4">
    <property type="entry name" value="INTERMEMBRANE PHOSPHOLIPID TRANSPORT SYSTEM BINDING PROTEIN MLAD"/>
    <property type="match status" value="1"/>
</dbReference>
<protein>
    <submittedName>
        <fullName evidence="3">MCE family protein</fullName>
    </submittedName>
</protein>
<name>A0A5C8CHV4_9SPIR</name>
<accession>A0A5C8CHV4</accession>
<evidence type="ECO:0000256" key="1">
    <source>
        <dbReference type="SAM" id="Phobius"/>
    </source>
</evidence>
<keyword evidence="1" id="KW-1133">Transmembrane helix</keyword>
<feature type="domain" description="Mce/MlaD" evidence="2">
    <location>
        <begin position="33"/>
        <end position="113"/>
    </location>
</feature>
<evidence type="ECO:0000259" key="2">
    <source>
        <dbReference type="Pfam" id="PF02470"/>
    </source>
</evidence>
<keyword evidence="1" id="KW-0812">Transmembrane</keyword>
<dbReference type="InterPro" id="IPR003399">
    <property type="entry name" value="Mce/MlaD"/>
</dbReference>
<sequence length="260" mass="28522">MRKKIKLGIFFILTIALFLISISILGNLKLKGNGYRIYVDYVFIGDLLVNGKVSYRGGGINIGFIENIEINPDGTIRVTLFITDKKVILPEGTRFTIQTVGLGLGEKYIMATPPTITTEGLKSLPPESVVKGVEPFSLESALGSIGDIGKDLNFEEFTSIITNMSSTIELITKLINTNESDIGEIISNVNESIANISVISRDLSFIIRDVESGKGIVGTLMKDTNLQTNVSQIISNLKIFSEKVRDNPSVLLFRETQTNK</sequence>
<keyword evidence="1" id="KW-0472">Membrane</keyword>
<dbReference type="Pfam" id="PF02470">
    <property type="entry name" value="MlaD"/>
    <property type="match status" value="1"/>
</dbReference>
<organism evidence="3 4">
    <name type="scientific">Brachyspira aalborgi</name>
    <dbReference type="NCBI Taxonomy" id="29522"/>
    <lineage>
        <taxon>Bacteria</taxon>
        <taxon>Pseudomonadati</taxon>
        <taxon>Spirochaetota</taxon>
        <taxon>Spirochaetia</taxon>
        <taxon>Brachyspirales</taxon>
        <taxon>Brachyspiraceae</taxon>
        <taxon>Brachyspira</taxon>
    </lineage>
</organism>
<dbReference type="AlphaFoldDB" id="A0A5C8CHV4"/>
<reference evidence="3 4" key="1">
    <citation type="journal article" date="1992" name="Lakartidningen">
        <title>[Penicillin V and not amoxicillin is the first choice preparation in acute otitis].</title>
        <authorList>
            <person name="Kamme C."/>
            <person name="Lundgren K."/>
            <person name="Prellner K."/>
        </authorList>
    </citation>
    <scope>NUCLEOTIDE SEQUENCE [LARGE SCALE GENOMIC DNA]</scope>
    <source>
        <strain evidence="3 4">W1</strain>
    </source>
</reference>
<dbReference type="EMBL" id="SAXT01000003">
    <property type="protein sequence ID" value="TXJ12627.1"/>
    <property type="molecule type" value="Genomic_DNA"/>
</dbReference>